<evidence type="ECO:0000313" key="5">
    <source>
        <dbReference type="Proteomes" id="UP000197535"/>
    </source>
</evidence>
<dbReference type="CDD" id="cd13679">
    <property type="entry name" value="PBP2_TRAP_YiaO_like"/>
    <property type="match status" value="1"/>
</dbReference>
<accession>A0A254T7M1</accession>
<comment type="similarity">
    <text evidence="1">Belongs to the bacterial solute-binding protein 7 family.</text>
</comment>
<name>A0A254T7M1_9BURK</name>
<evidence type="ECO:0000256" key="3">
    <source>
        <dbReference type="ARBA" id="ARBA00022729"/>
    </source>
</evidence>
<evidence type="ECO:0000313" key="4">
    <source>
        <dbReference type="EMBL" id="OWW18167.1"/>
    </source>
</evidence>
<dbReference type="Pfam" id="PF03480">
    <property type="entry name" value="DctP"/>
    <property type="match status" value="1"/>
</dbReference>
<evidence type="ECO:0000256" key="1">
    <source>
        <dbReference type="ARBA" id="ARBA00009023"/>
    </source>
</evidence>
<dbReference type="Gene3D" id="3.40.190.170">
    <property type="entry name" value="Bacterial extracellular solute-binding protein, family 7"/>
    <property type="match status" value="1"/>
</dbReference>
<dbReference type="Proteomes" id="UP000197535">
    <property type="component" value="Unassembled WGS sequence"/>
</dbReference>
<dbReference type="NCBIfam" id="TIGR00787">
    <property type="entry name" value="dctP"/>
    <property type="match status" value="1"/>
</dbReference>
<organism evidence="4 5">
    <name type="scientific">Noviherbaspirillum denitrificans</name>
    <dbReference type="NCBI Taxonomy" id="1968433"/>
    <lineage>
        <taxon>Bacteria</taxon>
        <taxon>Pseudomonadati</taxon>
        <taxon>Pseudomonadota</taxon>
        <taxon>Betaproteobacteria</taxon>
        <taxon>Burkholderiales</taxon>
        <taxon>Oxalobacteraceae</taxon>
        <taxon>Noviherbaspirillum</taxon>
    </lineage>
</organism>
<dbReference type="InterPro" id="IPR004682">
    <property type="entry name" value="TRAP_DctP"/>
</dbReference>
<dbReference type="SUPFAM" id="SSF53850">
    <property type="entry name" value="Periplasmic binding protein-like II"/>
    <property type="match status" value="1"/>
</dbReference>
<dbReference type="EMBL" id="LSTO01000020">
    <property type="protein sequence ID" value="OWW18167.1"/>
    <property type="molecule type" value="Genomic_DNA"/>
</dbReference>
<gene>
    <name evidence="4" type="ORF">AYR66_03100</name>
</gene>
<dbReference type="GO" id="GO:0055085">
    <property type="term" value="P:transmembrane transport"/>
    <property type="evidence" value="ECO:0007669"/>
    <property type="project" value="InterPro"/>
</dbReference>
<dbReference type="InterPro" id="IPR018389">
    <property type="entry name" value="DctP_fam"/>
</dbReference>
<evidence type="ECO:0000256" key="2">
    <source>
        <dbReference type="ARBA" id="ARBA00022448"/>
    </source>
</evidence>
<dbReference type="NCBIfam" id="NF037995">
    <property type="entry name" value="TRAP_S1"/>
    <property type="match status" value="1"/>
</dbReference>
<dbReference type="AlphaFoldDB" id="A0A254T7M1"/>
<comment type="caution">
    <text evidence="4">The sequence shown here is derived from an EMBL/GenBank/DDBJ whole genome shotgun (WGS) entry which is preliminary data.</text>
</comment>
<proteinExistence type="inferred from homology"/>
<dbReference type="InterPro" id="IPR038404">
    <property type="entry name" value="TRAP_DctP_sf"/>
</dbReference>
<protein>
    <submittedName>
        <fullName evidence="4">ABC transporter substrate-binding protein</fullName>
    </submittedName>
</protein>
<dbReference type="PIRSF" id="PIRSF006470">
    <property type="entry name" value="DctB"/>
    <property type="match status" value="1"/>
</dbReference>
<sequence>MGAALLATLHSAVPAMAQEIQERTIRFGHLLNKDHPVSKGVQKFAEIVTARSAGKIKVKEFPSSQLGNELQQQAALQGGTQEMMAPGTSFLTGIVKEFGVLDFPFIVSNEKEADALLDGPLGKRLMDRLPQHGLVGLAYWENGFRNVTNSKRPISRPEDLDGLKIRVMLNPVYIDVFKAVKANPVPLAFGELFTALETRAVDAQENPYAIILSNRFHEVQKYLTKTNHTYNAFAIIVSKKFWDKLSPAEQKILQDAAVEARNYQRQISRAATGQALTELKEKGMVINELSPAEAVRMQQISKPVIEKFEASYDPDTLRLFHSEIDSIRKNRKM</sequence>
<dbReference type="GO" id="GO:0030288">
    <property type="term" value="C:outer membrane-bounded periplasmic space"/>
    <property type="evidence" value="ECO:0007669"/>
    <property type="project" value="InterPro"/>
</dbReference>
<keyword evidence="2" id="KW-0813">Transport</keyword>
<keyword evidence="5" id="KW-1185">Reference proteome</keyword>
<keyword evidence="3" id="KW-0732">Signal</keyword>
<reference evidence="4 5" key="1">
    <citation type="submission" date="2016-02" db="EMBL/GenBank/DDBJ databases">
        <authorList>
            <person name="Wen L."/>
            <person name="He K."/>
            <person name="Yang H."/>
        </authorList>
    </citation>
    <scope>NUCLEOTIDE SEQUENCE [LARGE SCALE GENOMIC DNA]</scope>
    <source>
        <strain evidence="4 5">TSA40</strain>
    </source>
</reference>
<dbReference type="PANTHER" id="PTHR33376">
    <property type="match status" value="1"/>
</dbReference>
<dbReference type="PANTHER" id="PTHR33376:SF7">
    <property type="entry name" value="C4-DICARBOXYLATE-BINDING PROTEIN DCTB"/>
    <property type="match status" value="1"/>
</dbReference>